<dbReference type="Proteomes" id="UP000184066">
    <property type="component" value="Unassembled WGS sequence"/>
</dbReference>
<evidence type="ECO:0000313" key="9">
    <source>
        <dbReference type="Proteomes" id="UP000184066"/>
    </source>
</evidence>
<name>A0A1M7TVT8_9RHOB</name>
<dbReference type="RefSeq" id="WP_072748175.1">
    <property type="nucleotide sequence ID" value="NZ_FOHL01000001.1"/>
</dbReference>
<comment type="domain">
    <text evidence="6">The N-terminal region contains the highly conserved SGGXDS motif, predicted to be a P-loop motif involved in ATP binding.</text>
</comment>
<dbReference type="EMBL" id="FRDL01000010">
    <property type="protein sequence ID" value="SHN74800.1"/>
    <property type="molecule type" value="Genomic_DNA"/>
</dbReference>
<keyword evidence="1 6" id="KW-0436">Ligase</keyword>
<dbReference type="STRING" id="1189325.SAMN04488119_101528"/>
<dbReference type="InterPro" id="IPR012094">
    <property type="entry name" value="tRNA_Ile_lys_synt"/>
</dbReference>
<dbReference type="InterPro" id="IPR014729">
    <property type="entry name" value="Rossmann-like_a/b/a_fold"/>
</dbReference>
<dbReference type="AlphaFoldDB" id="A0A1M7TVT8"/>
<keyword evidence="3 6" id="KW-0547">Nucleotide-binding</keyword>
<dbReference type="OrthoDB" id="9807403at2"/>
<dbReference type="PANTHER" id="PTHR43033">
    <property type="entry name" value="TRNA(ILE)-LYSIDINE SYNTHASE-RELATED"/>
    <property type="match status" value="1"/>
</dbReference>
<evidence type="ECO:0000259" key="7">
    <source>
        <dbReference type="Pfam" id="PF01171"/>
    </source>
</evidence>
<sequence>MTPPDGAAARIAARLDALARGPLGVAVSGGGDSMALAAVAAEWGRARGVRVEAATVDHRLRPESADEAAWTAAACARLGVRHETLVWQAPPARGNLPAQAREARYALLGGWAARRGLAAVALAHTLDDQAETVLMRLARGSGVDGLSGMAERIERRGMLWLRPALAERRAALRGILRARGQDWIEDPTNRDPAFARVRARHALEALAPLGLDAVGLAAAATRLRAQREVLEDAARALAARALRVGPAGEARIDRAAYAEARADTRYRLLAATLAWLGGGRRPRQAALERADAAILAAAPGVTLHGCMILPAPARLPGLALVCREPRVLTAPVPAPGPWEGWSAPGAPADAMIGPLGAEGLRALEAARRRGEWTAPEDWSRLPRPARLAAPALWRAGRLAAAPGAGHAAAGAEGWRLSRAPLAL</sequence>
<dbReference type="HAMAP" id="MF_01161">
    <property type="entry name" value="tRNA_Ile_lys_synt"/>
    <property type="match status" value="1"/>
</dbReference>
<comment type="subcellular location">
    <subcellularLocation>
        <location evidence="6">Cytoplasm</location>
    </subcellularLocation>
</comment>
<evidence type="ECO:0000256" key="6">
    <source>
        <dbReference type="HAMAP-Rule" id="MF_01161"/>
    </source>
</evidence>
<evidence type="ECO:0000256" key="3">
    <source>
        <dbReference type="ARBA" id="ARBA00022741"/>
    </source>
</evidence>
<dbReference type="EC" id="6.3.4.19" evidence="6"/>
<accession>A0A1M7TVT8</accession>
<feature type="binding site" evidence="6">
    <location>
        <begin position="28"/>
        <end position="33"/>
    </location>
    <ligand>
        <name>ATP</name>
        <dbReference type="ChEBI" id="CHEBI:30616"/>
    </ligand>
</feature>
<keyword evidence="9" id="KW-1185">Reference proteome</keyword>
<dbReference type="SUPFAM" id="SSF52402">
    <property type="entry name" value="Adenine nucleotide alpha hydrolases-like"/>
    <property type="match status" value="1"/>
</dbReference>
<protein>
    <recommendedName>
        <fullName evidence="6">tRNA(Ile)-lysidine synthase</fullName>
        <ecNumber evidence="6">6.3.4.19</ecNumber>
    </recommendedName>
    <alternativeName>
        <fullName evidence="6">tRNA(Ile)-2-lysyl-cytidine synthase</fullName>
    </alternativeName>
    <alternativeName>
        <fullName evidence="6">tRNA(Ile)-lysidine synthetase</fullName>
    </alternativeName>
</protein>
<dbReference type="GO" id="GO:0006400">
    <property type="term" value="P:tRNA modification"/>
    <property type="evidence" value="ECO:0007669"/>
    <property type="project" value="UniProtKB-UniRule"/>
</dbReference>
<keyword evidence="2 6" id="KW-0819">tRNA processing</keyword>
<evidence type="ECO:0000256" key="4">
    <source>
        <dbReference type="ARBA" id="ARBA00022840"/>
    </source>
</evidence>
<dbReference type="GO" id="GO:0005737">
    <property type="term" value="C:cytoplasm"/>
    <property type="evidence" value="ECO:0007669"/>
    <property type="project" value="UniProtKB-SubCell"/>
</dbReference>
<comment type="catalytic activity">
    <reaction evidence="5 6">
        <text>cytidine(34) in tRNA(Ile2) + L-lysine + ATP = lysidine(34) in tRNA(Ile2) + AMP + diphosphate + H(+)</text>
        <dbReference type="Rhea" id="RHEA:43744"/>
        <dbReference type="Rhea" id="RHEA-COMP:10625"/>
        <dbReference type="Rhea" id="RHEA-COMP:10670"/>
        <dbReference type="ChEBI" id="CHEBI:15378"/>
        <dbReference type="ChEBI" id="CHEBI:30616"/>
        <dbReference type="ChEBI" id="CHEBI:32551"/>
        <dbReference type="ChEBI" id="CHEBI:33019"/>
        <dbReference type="ChEBI" id="CHEBI:82748"/>
        <dbReference type="ChEBI" id="CHEBI:83665"/>
        <dbReference type="ChEBI" id="CHEBI:456215"/>
        <dbReference type="EC" id="6.3.4.19"/>
    </reaction>
</comment>
<evidence type="ECO:0000256" key="1">
    <source>
        <dbReference type="ARBA" id="ARBA00022598"/>
    </source>
</evidence>
<keyword evidence="6" id="KW-0963">Cytoplasm</keyword>
<evidence type="ECO:0000256" key="5">
    <source>
        <dbReference type="ARBA" id="ARBA00048539"/>
    </source>
</evidence>
<dbReference type="Gene3D" id="3.40.50.620">
    <property type="entry name" value="HUPs"/>
    <property type="match status" value="1"/>
</dbReference>
<dbReference type="Pfam" id="PF01171">
    <property type="entry name" value="ATP_bind_3"/>
    <property type="match status" value="1"/>
</dbReference>
<evidence type="ECO:0000256" key="2">
    <source>
        <dbReference type="ARBA" id="ARBA00022694"/>
    </source>
</evidence>
<gene>
    <name evidence="6" type="primary">tilS</name>
    <name evidence="8" type="ORF">SAMN05216200_110108</name>
</gene>
<dbReference type="GO" id="GO:0032267">
    <property type="term" value="F:tRNA(Ile)-lysidine synthase activity"/>
    <property type="evidence" value="ECO:0007669"/>
    <property type="project" value="UniProtKB-EC"/>
</dbReference>
<dbReference type="GO" id="GO:0005524">
    <property type="term" value="F:ATP binding"/>
    <property type="evidence" value="ECO:0007669"/>
    <property type="project" value="UniProtKB-UniRule"/>
</dbReference>
<dbReference type="InterPro" id="IPR011063">
    <property type="entry name" value="TilS/TtcA_N"/>
</dbReference>
<comment type="function">
    <text evidence="6">Ligates lysine onto the cytidine present at position 34 of the AUA codon-specific tRNA(Ile) that contains the anticodon CAU, in an ATP-dependent manner. Cytidine is converted to lysidine, thus changing the amino acid specificity of the tRNA from methionine to isoleucine.</text>
</comment>
<comment type="similarity">
    <text evidence="6">Belongs to the tRNA(Ile)-lysidine synthase family.</text>
</comment>
<organism evidence="8 9">
    <name type="scientific">Oceanicella actignis</name>
    <dbReference type="NCBI Taxonomy" id="1189325"/>
    <lineage>
        <taxon>Bacteria</taxon>
        <taxon>Pseudomonadati</taxon>
        <taxon>Pseudomonadota</taxon>
        <taxon>Alphaproteobacteria</taxon>
        <taxon>Rhodobacterales</taxon>
        <taxon>Paracoccaceae</taxon>
        <taxon>Oceanicella</taxon>
    </lineage>
</organism>
<proteinExistence type="inferred from homology"/>
<reference evidence="8 9" key="1">
    <citation type="submission" date="2016-12" db="EMBL/GenBank/DDBJ databases">
        <authorList>
            <person name="Song W.-J."/>
            <person name="Kurnit D.M."/>
        </authorList>
    </citation>
    <scope>NUCLEOTIDE SEQUENCE [LARGE SCALE GENOMIC DNA]</scope>
    <source>
        <strain evidence="8 9">CGMCC 1.10808</strain>
    </source>
</reference>
<keyword evidence="4 6" id="KW-0067">ATP-binding</keyword>
<dbReference type="NCBIfam" id="TIGR02432">
    <property type="entry name" value="lysidine_TilS_N"/>
    <property type="match status" value="1"/>
</dbReference>
<feature type="domain" description="tRNA(Ile)-lysidine/2-thiocytidine synthase N-terminal" evidence="7">
    <location>
        <begin position="24"/>
        <end position="201"/>
    </location>
</feature>
<dbReference type="InterPro" id="IPR012795">
    <property type="entry name" value="tRNA_Ile_lys_synt_N"/>
</dbReference>
<evidence type="ECO:0000313" key="8">
    <source>
        <dbReference type="EMBL" id="SHN74800.1"/>
    </source>
</evidence>
<dbReference type="CDD" id="cd01992">
    <property type="entry name" value="TilS_N"/>
    <property type="match status" value="1"/>
</dbReference>
<dbReference type="PANTHER" id="PTHR43033:SF5">
    <property type="entry name" value="TRNA(ILE)-LYSIDINE SYNTHETASE"/>
    <property type="match status" value="1"/>
</dbReference>